<protein>
    <submittedName>
        <fullName evidence="2">DUF2336 domain-containing protein</fullName>
    </submittedName>
</protein>
<feature type="region of interest" description="Disordered" evidence="1">
    <location>
        <begin position="312"/>
        <end position="338"/>
    </location>
</feature>
<evidence type="ECO:0000313" key="3">
    <source>
        <dbReference type="Proteomes" id="UP000632063"/>
    </source>
</evidence>
<dbReference type="InterPro" id="IPR019285">
    <property type="entry name" value="DUF2336"/>
</dbReference>
<proteinExistence type="predicted"/>
<accession>A0ABR9CRM1</accession>
<dbReference type="EMBL" id="JACYXI010000013">
    <property type="protein sequence ID" value="MBD8893526.1"/>
    <property type="molecule type" value="Genomic_DNA"/>
</dbReference>
<comment type="caution">
    <text evidence="2">The sequence shown here is derived from an EMBL/GenBank/DDBJ whole genome shotgun (WGS) entry which is preliminary data.</text>
</comment>
<evidence type="ECO:0000256" key="1">
    <source>
        <dbReference type="SAM" id="MobiDB-lite"/>
    </source>
</evidence>
<evidence type="ECO:0000313" key="2">
    <source>
        <dbReference type="EMBL" id="MBD8893526.1"/>
    </source>
</evidence>
<gene>
    <name evidence="2" type="ORF">IG616_18420</name>
</gene>
<organism evidence="2 3">
    <name type="scientific">Roseibium litorale</name>
    <dbReference type="NCBI Taxonomy" id="2803841"/>
    <lineage>
        <taxon>Bacteria</taxon>
        <taxon>Pseudomonadati</taxon>
        <taxon>Pseudomonadota</taxon>
        <taxon>Alphaproteobacteria</taxon>
        <taxon>Hyphomicrobiales</taxon>
        <taxon>Stappiaceae</taxon>
        <taxon>Roseibium</taxon>
    </lineage>
</organism>
<keyword evidence="3" id="KW-1185">Reference proteome</keyword>
<dbReference type="Proteomes" id="UP000632063">
    <property type="component" value="Unassembled WGS sequence"/>
</dbReference>
<reference evidence="3" key="1">
    <citation type="submission" date="2020-09" db="EMBL/GenBank/DDBJ databases">
        <title>The genome sequence of strain Labrenzia suaedae 4C16A.</title>
        <authorList>
            <person name="Liu Y."/>
        </authorList>
    </citation>
    <scope>NUCLEOTIDE SEQUENCE [LARGE SCALE GENOMIC DNA]</scope>
    <source>
        <strain evidence="3">4C16A</strain>
    </source>
</reference>
<sequence length="355" mass="38653">MLRSATDLYVSRQSHDPHEKALYRELAVSSLDRVSTEDRRQIAFQLVRHPDAPQDVLARLAVDEDATTAYPVLRNALHVDHDILLKQAVGGPDSLRRAILGRTDVTLEILDAIAEHGGVDAVRELLHHPDFILDEETVHLLCTRHEILPAIGSQLAARGVLTSRQMMGSFLSLASDLRMEALASAELTALVALARNGGRKPPRPQIRQEVLIELEKTALSGTPEAFSNRLSDATGLALAATSKIAGDNSGEALAVCLKALGIPQISAERMFVRLLGKHLGFLEIRGLSALYDSLSEGAAVALVNQWRAAEEPGARKAGPHQSQYQETKPARGSRPVTGDTIWQDLDDIERLLRIG</sequence>
<name>A0ABR9CRM1_9HYPH</name>
<dbReference type="Pfam" id="PF10098">
    <property type="entry name" value="DUF2336"/>
    <property type="match status" value="1"/>
</dbReference>
<dbReference type="RefSeq" id="WP_192149646.1">
    <property type="nucleotide sequence ID" value="NZ_JACYXI010000013.1"/>
</dbReference>
<reference evidence="2 3" key="2">
    <citation type="journal article" date="2021" name="Int. J. Syst. Evol. Microbiol.">
        <title>Roseibium litorale sp. nov., isolated from a tidal flat sediment and proposal for the reclassification of Labrenzia polysiphoniae as Roseibium polysiphoniae comb. nov.</title>
        <authorList>
            <person name="Liu Y."/>
            <person name="Pei T."/>
            <person name="Du J."/>
            <person name="Chao M."/>
            <person name="Deng M.R."/>
            <person name="Zhu H."/>
        </authorList>
    </citation>
    <scope>NUCLEOTIDE SEQUENCE [LARGE SCALE GENOMIC DNA]</scope>
    <source>
        <strain evidence="2 3">4C16A</strain>
    </source>
</reference>